<keyword evidence="3" id="KW-1185">Reference proteome</keyword>
<organism evidence="2 3">
    <name type="scientific">Trifolium medium</name>
    <dbReference type="NCBI Taxonomy" id="97028"/>
    <lineage>
        <taxon>Eukaryota</taxon>
        <taxon>Viridiplantae</taxon>
        <taxon>Streptophyta</taxon>
        <taxon>Embryophyta</taxon>
        <taxon>Tracheophyta</taxon>
        <taxon>Spermatophyta</taxon>
        <taxon>Magnoliopsida</taxon>
        <taxon>eudicotyledons</taxon>
        <taxon>Gunneridae</taxon>
        <taxon>Pentapetalae</taxon>
        <taxon>rosids</taxon>
        <taxon>fabids</taxon>
        <taxon>Fabales</taxon>
        <taxon>Fabaceae</taxon>
        <taxon>Papilionoideae</taxon>
        <taxon>50 kb inversion clade</taxon>
        <taxon>NPAAA clade</taxon>
        <taxon>Hologalegina</taxon>
        <taxon>IRL clade</taxon>
        <taxon>Trifolieae</taxon>
        <taxon>Trifolium</taxon>
    </lineage>
</organism>
<reference evidence="2 3" key="1">
    <citation type="journal article" date="2018" name="Front. Plant Sci.">
        <title>Red Clover (Trifolium pratense) and Zigzag Clover (T. medium) - A Picture of Genomic Similarities and Differences.</title>
        <authorList>
            <person name="Dluhosova J."/>
            <person name="Istvanek J."/>
            <person name="Nedelnik J."/>
            <person name="Repkova J."/>
        </authorList>
    </citation>
    <scope>NUCLEOTIDE SEQUENCE [LARGE SCALE GENOMIC DNA]</scope>
    <source>
        <strain evidence="3">cv. 10/8</strain>
        <tissue evidence="2">Leaf</tissue>
    </source>
</reference>
<dbReference type="EMBL" id="LXQA010382735">
    <property type="protein sequence ID" value="MCI48187.1"/>
    <property type="molecule type" value="Genomic_DNA"/>
</dbReference>
<name>A0A392SIB3_9FABA</name>
<dbReference type="AlphaFoldDB" id="A0A392SIB3"/>
<protein>
    <submittedName>
        <fullName evidence="2">Uncharacterized protein</fullName>
    </submittedName>
</protein>
<feature type="non-terminal residue" evidence="2">
    <location>
        <position position="1"/>
    </location>
</feature>
<dbReference type="Proteomes" id="UP000265520">
    <property type="component" value="Unassembled WGS sequence"/>
</dbReference>
<evidence type="ECO:0000256" key="1">
    <source>
        <dbReference type="SAM" id="MobiDB-lite"/>
    </source>
</evidence>
<evidence type="ECO:0000313" key="2">
    <source>
        <dbReference type="EMBL" id="MCI48187.1"/>
    </source>
</evidence>
<accession>A0A392SIB3</accession>
<comment type="caution">
    <text evidence="2">The sequence shown here is derived from an EMBL/GenBank/DDBJ whole genome shotgun (WGS) entry which is preliminary data.</text>
</comment>
<proteinExistence type="predicted"/>
<evidence type="ECO:0000313" key="3">
    <source>
        <dbReference type="Proteomes" id="UP000265520"/>
    </source>
</evidence>
<sequence length="67" mass="6753">EGEACTYGTATSGEGLALFFLTKARRALHSGSVVRLIFPCAKTCPPRPAGPEGPAGTLSSRQGGGSC</sequence>
<feature type="region of interest" description="Disordered" evidence="1">
    <location>
        <begin position="45"/>
        <end position="67"/>
    </location>
</feature>